<reference evidence="1" key="1">
    <citation type="submission" date="2019-04" db="EMBL/GenBank/DDBJ databases">
        <title>Microbes associate with the intestines of laboratory mice.</title>
        <authorList>
            <person name="Navarre W."/>
            <person name="Wong E."/>
            <person name="Huang K."/>
            <person name="Tropini C."/>
            <person name="Ng K."/>
            <person name="Yu B."/>
        </authorList>
    </citation>
    <scope>NUCLEOTIDE SEQUENCE</scope>
    <source>
        <strain evidence="1">NM72_1-8</strain>
    </source>
</reference>
<name>A0AC61QUJ7_9FIRM</name>
<organism evidence="1 2">
    <name type="scientific">Hominisplanchenecus murintestinalis</name>
    <dbReference type="NCBI Taxonomy" id="2941517"/>
    <lineage>
        <taxon>Bacteria</taxon>
        <taxon>Bacillati</taxon>
        <taxon>Bacillota</taxon>
        <taxon>Clostridia</taxon>
        <taxon>Lachnospirales</taxon>
        <taxon>Lachnospiraceae</taxon>
        <taxon>Hominisplanchenecus</taxon>
    </lineage>
</organism>
<evidence type="ECO:0000313" key="1">
    <source>
        <dbReference type="EMBL" id="TGX95385.1"/>
    </source>
</evidence>
<sequence>MAILISVFSLGYHGKTIDFEKYSPCHRTTVAHFLNKGKWDDAKLEDILKHAVIQFIYKEAQQSGKPVFCIVDDTISSKTKPSSRALHPIEDAYFHQSHLKGKQDYGHQAVAVMLSCNGIVLNYAIVMYDKSKSKVKIVQEIAEELPVPPVVSYFLCDSWYTCGDIMDAFIKKGFYTIGALKTNRVLYPCGIKQKVSEFALHLRKTDAAVSLVTVGSRSYYVYRYEGSLNGIENAVVLISYPKDAFHVPKALRAFISTDASLSTREILDIYVERWPVEVFFRQAKDKLAFDRYQVRSSQGIRRYWLLMSLAYLIACIGCDETMSFKDGYAYIYSHIQKERIRFVYQCGARHIGFEQVKALVA</sequence>
<evidence type="ECO:0000313" key="2">
    <source>
        <dbReference type="Proteomes" id="UP000307720"/>
    </source>
</evidence>
<accession>A0AC61QUJ7</accession>
<protein>
    <submittedName>
        <fullName evidence="1">Transposase</fullName>
    </submittedName>
</protein>
<keyword evidence="2" id="KW-1185">Reference proteome</keyword>
<comment type="caution">
    <text evidence="1">The sequence shown here is derived from an EMBL/GenBank/DDBJ whole genome shotgun (WGS) entry which is preliminary data.</text>
</comment>
<gene>
    <name evidence="1" type="ORF">E5357_17665</name>
</gene>
<dbReference type="EMBL" id="SRZB01000118">
    <property type="protein sequence ID" value="TGX95385.1"/>
    <property type="molecule type" value="Genomic_DNA"/>
</dbReference>
<proteinExistence type="predicted"/>
<dbReference type="Proteomes" id="UP000307720">
    <property type="component" value="Unassembled WGS sequence"/>
</dbReference>